<evidence type="ECO:0000313" key="5">
    <source>
        <dbReference type="EMBL" id="OCL02413.1"/>
    </source>
</evidence>
<comment type="similarity">
    <text evidence="1">Belongs to the FAD-binding monooxygenase family.</text>
</comment>
<dbReference type="OrthoDB" id="74360at2759"/>
<keyword evidence="4" id="KW-0560">Oxidoreductase</keyword>
<dbReference type="GO" id="GO:0050660">
    <property type="term" value="F:flavin adenine dinucleotide binding"/>
    <property type="evidence" value="ECO:0007669"/>
    <property type="project" value="InterPro"/>
</dbReference>
<reference evidence="5 6" key="1">
    <citation type="journal article" date="2016" name="Nat. Commun.">
        <title>Ectomycorrhizal ecology is imprinted in the genome of the dominant symbiotic fungus Cenococcum geophilum.</title>
        <authorList>
            <consortium name="DOE Joint Genome Institute"/>
            <person name="Peter M."/>
            <person name="Kohler A."/>
            <person name="Ohm R.A."/>
            <person name="Kuo A."/>
            <person name="Krutzmann J."/>
            <person name="Morin E."/>
            <person name="Arend M."/>
            <person name="Barry K.W."/>
            <person name="Binder M."/>
            <person name="Choi C."/>
            <person name="Clum A."/>
            <person name="Copeland A."/>
            <person name="Grisel N."/>
            <person name="Haridas S."/>
            <person name="Kipfer T."/>
            <person name="LaButti K."/>
            <person name="Lindquist E."/>
            <person name="Lipzen A."/>
            <person name="Maire R."/>
            <person name="Meier B."/>
            <person name="Mihaltcheva S."/>
            <person name="Molinier V."/>
            <person name="Murat C."/>
            <person name="Poggeler S."/>
            <person name="Quandt C.A."/>
            <person name="Sperisen C."/>
            <person name="Tritt A."/>
            <person name="Tisserant E."/>
            <person name="Crous P.W."/>
            <person name="Henrissat B."/>
            <person name="Nehls U."/>
            <person name="Egli S."/>
            <person name="Spatafora J.W."/>
            <person name="Grigoriev I.V."/>
            <person name="Martin F.M."/>
        </authorList>
    </citation>
    <scope>NUCLEOTIDE SEQUENCE [LARGE SCALE GENOMIC DNA]</scope>
    <source>
        <strain evidence="5 6">CBS 207.34</strain>
    </source>
</reference>
<organism evidence="5 6">
    <name type="scientific">Glonium stellatum</name>
    <dbReference type="NCBI Taxonomy" id="574774"/>
    <lineage>
        <taxon>Eukaryota</taxon>
        <taxon>Fungi</taxon>
        <taxon>Dikarya</taxon>
        <taxon>Ascomycota</taxon>
        <taxon>Pezizomycotina</taxon>
        <taxon>Dothideomycetes</taxon>
        <taxon>Pleosporomycetidae</taxon>
        <taxon>Gloniales</taxon>
        <taxon>Gloniaceae</taxon>
        <taxon>Glonium</taxon>
    </lineage>
</organism>
<dbReference type="Gene3D" id="3.50.50.60">
    <property type="entry name" value="FAD/NAD(P)-binding domain"/>
    <property type="match status" value="2"/>
</dbReference>
<sequence length="606" mass="68976">MAPDLNSLVTNGRWDYSKPGSSGYHIPDIVYNDPSSRPLRVLTIGAGFSGILVAYQIQKYCQNVEHVVYEKNADIGGTWLENRYPGCACDIPSHAYTYNFALNPDWPRFFSYAPDIHAYLSKVVDTFDLRKYMTFNTEVIESCWQENTGKWKVKLRQQGPGQEQPREFEEECDLLLYATGILNNFKWPDILGLHDFKGRVVHTAYWPKDYQKEQWKNDRVAVIGSGASSIQTVPNMQPYVKHMDIFVRTGVWFVQIANNFGANKEYTEEERNTFRDDPKAMVAHARDIEGQVNGMWGLFYSGSELQKGAQKLWSERMAEFLKDERLVKGFTPKWEVGCRRVTPGDPYMEAIQKENVDVHFTHAERITEAGVVGGDDIERKVDTIICATGFDVTYKPRFPVIGKNGVSLYDKWKDAPESYLGIGAPDMPNFIMFIGPTWPVENGSVTGPLLAVSEYAVQIIKKMQKDHIKSWVPKQDTTDRFNEHAQEWIKHTVWKEDCRSWYKNNDTGRVNAVWPGSSLHYIDVIAQPRYEDFEIKYQHNNPWASLGMGYALANSVSGSDLTPYLQLENIDPKWLKAVGATKAAAKVKDAKGEKEGMLTSGETVST</sequence>
<evidence type="ECO:0000256" key="2">
    <source>
        <dbReference type="ARBA" id="ARBA00022630"/>
    </source>
</evidence>
<dbReference type="InterPro" id="IPR036188">
    <property type="entry name" value="FAD/NAD-bd_sf"/>
</dbReference>
<dbReference type="PANTHER" id="PTHR42877:SF1">
    <property type="entry name" value="FAD-BINDING MONOOXYGENASE STCW"/>
    <property type="match status" value="1"/>
</dbReference>
<dbReference type="Proteomes" id="UP000250140">
    <property type="component" value="Unassembled WGS sequence"/>
</dbReference>
<gene>
    <name evidence="5" type="ORF">AOQ84DRAFT_422998</name>
</gene>
<dbReference type="AlphaFoldDB" id="A0A8E2EQC3"/>
<keyword evidence="2" id="KW-0285">Flavoprotein</keyword>
<name>A0A8E2EQC3_9PEZI</name>
<protein>
    <submittedName>
        <fullName evidence="5">FAD/NAD(P)-binding domain-containing protein</fullName>
    </submittedName>
</protein>
<dbReference type="GO" id="GO:0004499">
    <property type="term" value="F:N,N-dimethylaniline monooxygenase activity"/>
    <property type="evidence" value="ECO:0007669"/>
    <property type="project" value="InterPro"/>
</dbReference>
<dbReference type="Pfam" id="PF00743">
    <property type="entry name" value="FMO-like"/>
    <property type="match status" value="1"/>
</dbReference>
<dbReference type="PANTHER" id="PTHR42877">
    <property type="entry name" value="L-ORNITHINE N(5)-MONOOXYGENASE-RELATED"/>
    <property type="match status" value="1"/>
</dbReference>
<keyword evidence="3" id="KW-0274">FAD</keyword>
<dbReference type="SUPFAM" id="SSF51905">
    <property type="entry name" value="FAD/NAD(P)-binding domain"/>
    <property type="match status" value="1"/>
</dbReference>
<dbReference type="InterPro" id="IPR020946">
    <property type="entry name" value="Flavin_mOase-like"/>
</dbReference>
<dbReference type="GO" id="GO:0050661">
    <property type="term" value="F:NADP binding"/>
    <property type="evidence" value="ECO:0007669"/>
    <property type="project" value="InterPro"/>
</dbReference>
<dbReference type="InterPro" id="IPR051209">
    <property type="entry name" value="FAD-bind_Monooxygenase_sf"/>
</dbReference>
<accession>A0A8E2EQC3</accession>
<evidence type="ECO:0000256" key="1">
    <source>
        <dbReference type="ARBA" id="ARBA00010139"/>
    </source>
</evidence>
<keyword evidence="6" id="KW-1185">Reference proteome</keyword>
<evidence type="ECO:0000313" key="6">
    <source>
        <dbReference type="Proteomes" id="UP000250140"/>
    </source>
</evidence>
<evidence type="ECO:0000256" key="3">
    <source>
        <dbReference type="ARBA" id="ARBA00022827"/>
    </source>
</evidence>
<proteinExistence type="inferred from homology"/>
<evidence type="ECO:0000256" key="4">
    <source>
        <dbReference type="ARBA" id="ARBA00023002"/>
    </source>
</evidence>
<dbReference type="EMBL" id="KV750961">
    <property type="protein sequence ID" value="OCL02413.1"/>
    <property type="molecule type" value="Genomic_DNA"/>
</dbReference>